<evidence type="ECO:0000313" key="2">
    <source>
        <dbReference type="EMBL" id="KAG5456576.1"/>
    </source>
</evidence>
<name>A0A8H8DFT1_9FUNG</name>
<gene>
    <name evidence="2" type="ORF">BJ554DRAFT_3652</name>
</gene>
<feature type="region of interest" description="Disordered" evidence="1">
    <location>
        <begin position="213"/>
        <end position="239"/>
    </location>
</feature>
<feature type="region of interest" description="Disordered" evidence="1">
    <location>
        <begin position="137"/>
        <end position="169"/>
    </location>
</feature>
<proteinExistence type="predicted"/>
<reference evidence="2 3" key="1">
    <citation type="journal article" name="Sci. Rep.">
        <title>Genome-scale phylogenetic analyses confirm Olpidium as the closest living zoosporic fungus to the non-flagellated, terrestrial fungi.</title>
        <authorList>
            <person name="Chang Y."/>
            <person name="Rochon D."/>
            <person name="Sekimoto S."/>
            <person name="Wang Y."/>
            <person name="Chovatia M."/>
            <person name="Sandor L."/>
            <person name="Salamov A."/>
            <person name="Grigoriev I.V."/>
            <person name="Stajich J.E."/>
            <person name="Spatafora J.W."/>
        </authorList>
    </citation>
    <scope>NUCLEOTIDE SEQUENCE [LARGE SCALE GENOMIC DNA]</scope>
    <source>
        <strain evidence="2">S191</strain>
    </source>
</reference>
<dbReference type="EMBL" id="JAEFCI010011512">
    <property type="protein sequence ID" value="KAG5456576.1"/>
    <property type="molecule type" value="Genomic_DNA"/>
</dbReference>
<accession>A0A8H8DFT1</accession>
<sequence length="283" mass="30803">MNSFRVVLPGNRAPEPRLAVLLDRDPQNSTRTAGRGRWGRRPTCLESRREKGEGGGRPISQFDFQADSRPIPAHYNCVAAGRGAGLAAESRGVIFGRPSRSGKPSHLRTRGRYNTVHWNRVKVPEVNQYNVVACTSASPGPPPPIGFTDSLQEGNSPGQRRTAQSTASRVRPFSEAWTAAVYYPVISSGKDPEYTDVLTCMFERCTAPIARGNTEVGSGTERSVNHSAPPPGKPPTGSVLAVDQRTGYPDIERQVMDRTAKSGTCASCGSIMYLARQECFRRN</sequence>
<feature type="compositionally biased region" description="Polar residues" evidence="1">
    <location>
        <begin position="215"/>
        <end position="226"/>
    </location>
</feature>
<keyword evidence="3" id="KW-1185">Reference proteome</keyword>
<feature type="region of interest" description="Disordered" evidence="1">
    <location>
        <begin position="25"/>
        <end position="63"/>
    </location>
</feature>
<organism evidence="2 3">
    <name type="scientific">Olpidium bornovanus</name>
    <dbReference type="NCBI Taxonomy" id="278681"/>
    <lineage>
        <taxon>Eukaryota</taxon>
        <taxon>Fungi</taxon>
        <taxon>Fungi incertae sedis</taxon>
        <taxon>Olpidiomycota</taxon>
        <taxon>Olpidiomycotina</taxon>
        <taxon>Olpidiomycetes</taxon>
        <taxon>Olpidiales</taxon>
        <taxon>Olpidiaceae</taxon>
        <taxon>Olpidium</taxon>
    </lineage>
</organism>
<dbReference type="Proteomes" id="UP000673691">
    <property type="component" value="Unassembled WGS sequence"/>
</dbReference>
<comment type="caution">
    <text evidence="2">The sequence shown here is derived from an EMBL/GenBank/DDBJ whole genome shotgun (WGS) entry which is preliminary data.</text>
</comment>
<feature type="compositionally biased region" description="Polar residues" evidence="1">
    <location>
        <begin position="149"/>
        <end position="168"/>
    </location>
</feature>
<evidence type="ECO:0000256" key="1">
    <source>
        <dbReference type="SAM" id="MobiDB-lite"/>
    </source>
</evidence>
<dbReference type="AlphaFoldDB" id="A0A8H8DFT1"/>
<evidence type="ECO:0000313" key="3">
    <source>
        <dbReference type="Proteomes" id="UP000673691"/>
    </source>
</evidence>
<protein>
    <submittedName>
        <fullName evidence="2">Uncharacterized protein</fullName>
    </submittedName>
</protein>